<proteinExistence type="predicted"/>
<feature type="domain" description="DUF5045" evidence="2">
    <location>
        <begin position="25"/>
        <end position="104"/>
    </location>
</feature>
<gene>
    <name evidence="3" type="ORF">DW916_16185</name>
</gene>
<feature type="signal peptide" evidence="1">
    <location>
        <begin position="1"/>
        <end position="23"/>
    </location>
</feature>
<dbReference type="Proteomes" id="UP000284990">
    <property type="component" value="Unassembled WGS sequence"/>
</dbReference>
<protein>
    <submittedName>
        <fullName evidence="3">DUF5045 domain-containing protein</fullName>
    </submittedName>
</protein>
<accession>A0AA92WHC9</accession>
<dbReference type="InterPro" id="IPR032492">
    <property type="entry name" value="DUF5045"/>
</dbReference>
<organism evidence="3 4">
    <name type="scientific">Segatella copri</name>
    <dbReference type="NCBI Taxonomy" id="165179"/>
    <lineage>
        <taxon>Bacteria</taxon>
        <taxon>Pseudomonadati</taxon>
        <taxon>Bacteroidota</taxon>
        <taxon>Bacteroidia</taxon>
        <taxon>Bacteroidales</taxon>
        <taxon>Prevotellaceae</taxon>
        <taxon>Segatella</taxon>
    </lineage>
</organism>
<name>A0AA92WHC9_9BACT</name>
<evidence type="ECO:0000259" key="2">
    <source>
        <dbReference type="Pfam" id="PF16464"/>
    </source>
</evidence>
<evidence type="ECO:0000313" key="4">
    <source>
        <dbReference type="Proteomes" id="UP000284990"/>
    </source>
</evidence>
<feature type="chain" id="PRO_5041721727" evidence="1">
    <location>
        <begin position="24"/>
        <end position="245"/>
    </location>
</feature>
<keyword evidence="1" id="KW-0732">Signal</keyword>
<dbReference type="AlphaFoldDB" id="A0AA92WHC9"/>
<dbReference type="RefSeq" id="WP_118192319.1">
    <property type="nucleotide sequence ID" value="NZ_QSFW01000054.1"/>
</dbReference>
<sequence length="245" mass="27651">MKSLIKGSIAAILLVLSSSPLSAQTYNHESAIMNQFTVMEIGSGSLTPREYYNLNHKNYQREASLNNKQSFRTKTQEKMMKEISLAENVDSVLSRRVKVEAMNIANRTPGVADVAWKMEKGKIEGAMSNFQKNINKITLYGGTSDDYKDWSNVYHSLAFAIKVTRESYMDLGSRKREYLTIYRDIVKKNLTLTKQLRALNAVKTIKEVNGKATKVDRITSNATIATDALGRWQQSLAVNGFHKKN</sequence>
<dbReference type="EMBL" id="QSFW01000054">
    <property type="protein sequence ID" value="RHA82158.1"/>
    <property type="molecule type" value="Genomic_DNA"/>
</dbReference>
<evidence type="ECO:0000313" key="3">
    <source>
        <dbReference type="EMBL" id="RHA82158.1"/>
    </source>
</evidence>
<evidence type="ECO:0000256" key="1">
    <source>
        <dbReference type="SAM" id="SignalP"/>
    </source>
</evidence>
<reference evidence="3 4" key="1">
    <citation type="submission" date="2018-08" db="EMBL/GenBank/DDBJ databases">
        <title>A genome reference for cultivated species of the human gut microbiota.</title>
        <authorList>
            <person name="Zou Y."/>
            <person name="Xue W."/>
            <person name="Luo G."/>
        </authorList>
    </citation>
    <scope>NUCLEOTIDE SEQUENCE [LARGE SCALE GENOMIC DNA]</scope>
    <source>
        <strain evidence="3 4">AM42-23AC</strain>
    </source>
</reference>
<comment type="caution">
    <text evidence="3">The sequence shown here is derived from an EMBL/GenBank/DDBJ whole genome shotgun (WGS) entry which is preliminary data.</text>
</comment>
<dbReference type="Pfam" id="PF16464">
    <property type="entry name" value="DUF5045"/>
    <property type="match status" value="1"/>
</dbReference>